<sequence length="190" mass="22495">MKSIILLVLIFFSSCKIDSSTEFYSDFYWYEHYPLQGLNKLHNKTHCSYTVSYEDSVVRLRLNDKKLNEFHQNDSLQPMHFFEFDLYDSTSTLQGYQNAVFLVKSKNIKVQNSIFRIDCYKSRLGAMDGVTTLFYNKELGCLAFYLDSHFSLILNQKNHNNKLDLIHKKVVEKLLAEKMYLKEIEQIQNQ</sequence>
<name>A0A315Z4V3_SEDFL</name>
<accession>A0A315Z4V3</accession>
<evidence type="ECO:0000313" key="1">
    <source>
        <dbReference type="EMBL" id="PWJ37903.1"/>
    </source>
</evidence>
<evidence type="ECO:0000313" key="2">
    <source>
        <dbReference type="Proteomes" id="UP000245535"/>
    </source>
</evidence>
<dbReference type="AlphaFoldDB" id="A0A315Z4V3"/>
<proteinExistence type="predicted"/>
<gene>
    <name evidence="1" type="ORF">BC781_10838</name>
</gene>
<protein>
    <submittedName>
        <fullName evidence="1">Uncharacterized protein</fullName>
    </submittedName>
</protein>
<dbReference type="PROSITE" id="PS51257">
    <property type="entry name" value="PROKAR_LIPOPROTEIN"/>
    <property type="match status" value="1"/>
</dbReference>
<dbReference type="Proteomes" id="UP000245535">
    <property type="component" value="Unassembled WGS sequence"/>
</dbReference>
<comment type="caution">
    <text evidence="1">The sequence shown here is derived from an EMBL/GenBank/DDBJ whole genome shotgun (WGS) entry which is preliminary data.</text>
</comment>
<dbReference type="RefSeq" id="WP_109622036.1">
    <property type="nucleotide sequence ID" value="NZ_QGDO01000008.1"/>
</dbReference>
<keyword evidence="2" id="KW-1185">Reference proteome</keyword>
<organism evidence="1 2">
    <name type="scientific">Sediminitomix flava</name>
    <dbReference type="NCBI Taxonomy" id="379075"/>
    <lineage>
        <taxon>Bacteria</taxon>
        <taxon>Pseudomonadati</taxon>
        <taxon>Bacteroidota</taxon>
        <taxon>Cytophagia</taxon>
        <taxon>Cytophagales</taxon>
        <taxon>Flammeovirgaceae</taxon>
        <taxon>Sediminitomix</taxon>
    </lineage>
</organism>
<reference evidence="1 2" key="1">
    <citation type="submission" date="2018-03" db="EMBL/GenBank/DDBJ databases">
        <title>Genomic Encyclopedia of Archaeal and Bacterial Type Strains, Phase II (KMG-II): from individual species to whole genera.</title>
        <authorList>
            <person name="Goeker M."/>
        </authorList>
    </citation>
    <scope>NUCLEOTIDE SEQUENCE [LARGE SCALE GENOMIC DNA]</scope>
    <source>
        <strain evidence="1 2">DSM 28229</strain>
    </source>
</reference>
<dbReference type="EMBL" id="QGDO01000008">
    <property type="protein sequence ID" value="PWJ37903.1"/>
    <property type="molecule type" value="Genomic_DNA"/>
</dbReference>